<dbReference type="Pfam" id="PF00071">
    <property type="entry name" value="Ras"/>
    <property type="match status" value="1"/>
</dbReference>
<reference evidence="14 15" key="1">
    <citation type="submission" date="2024-06" db="EMBL/GenBank/DDBJ databases">
        <authorList>
            <person name="Pan Q."/>
            <person name="Wen M."/>
            <person name="Jouanno E."/>
            <person name="Zahm M."/>
            <person name="Klopp C."/>
            <person name="Cabau C."/>
            <person name="Louis A."/>
            <person name="Berthelot C."/>
            <person name="Parey E."/>
            <person name="Roest Crollius H."/>
            <person name="Montfort J."/>
            <person name="Robinson-Rechavi M."/>
            <person name="Bouchez O."/>
            <person name="Lampietro C."/>
            <person name="Lopez Roques C."/>
            <person name="Donnadieu C."/>
            <person name="Postlethwait J."/>
            <person name="Bobe J."/>
            <person name="Verreycken H."/>
            <person name="Guiguen Y."/>
        </authorList>
    </citation>
    <scope>NUCLEOTIDE SEQUENCE [LARGE SCALE GENOMIC DNA]</scope>
    <source>
        <strain evidence="14">Up_M1</strain>
        <tissue evidence="14">Testis</tissue>
    </source>
</reference>
<keyword evidence="5" id="KW-0547">Nucleotide-binding</keyword>
<dbReference type="PRINTS" id="PR00449">
    <property type="entry name" value="RASTRNSFRMNG"/>
</dbReference>
<dbReference type="InterPro" id="IPR005225">
    <property type="entry name" value="Small_GTP-bd"/>
</dbReference>
<evidence type="ECO:0000256" key="6">
    <source>
        <dbReference type="ARBA" id="ARBA00023034"/>
    </source>
</evidence>
<gene>
    <name evidence="14" type="ORF">UPYG_G00092760</name>
</gene>
<proteinExistence type="inferred from homology"/>
<evidence type="ECO:0000313" key="15">
    <source>
        <dbReference type="Proteomes" id="UP001557470"/>
    </source>
</evidence>
<keyword evidence="8" id="KW-0472">Membrane</keyword>
<evidence type="ECO:0000256" key="12">
    <source>
        <dbReference type="ARBA" id="ARBA00037864"/>
    </source>
</evidence>
<dbReference type="InterPro" id="IPR050209">
    <property type="entry name" value="Rab_GTPases_membrane_traffic"/>
</dbReference>
<keyword evidence="11" id="KW-0968">Cytoplasmic vesicle</keyword>
<dbReference type="GO" id="GO:0005794">
    <property type="term" value="C:Golgi apparatus"/>
    <property type="evidence" value="ECO:0007669"/>
    <property type="project" value="UniProtKB-SubCell"/>
</dbReference>
<keyword evidence="4" id="KW-0597">Phosphoprotein</keyword>
<dbReference type="PROSITE" id="PS51419">
    <property type="entry name" value="RAB"/>
    <property type="match status" value="1"/>
</dbReference>
<organism evidence="14 15">
    <name type="scientific">Umbra pygmaea</name>
    <name type="common">Eastern mudminnow</name>
    <dbReference type="NCBI Taxonomy" id="75934"/>
    <lineage>
        <taxon>Eukaryota</taxon>
        <taxon>Metazoa</taxon>
        <taxon>Chordata</taxon>
        <taxon>Craniata</taxon>
        <taxon>Vertebrata</taxon>
        <taxon>Euteleostomi</taxon>
        <taxon>Actinopterygii</taxon>
        <taxon>Neopterygii</taxon>
        <taxon>Teleostei</taxon>
        <taxon>Protacanthopterygii</taxon>
        <taxon>Esociformes</taxon>
        <taxon>Umbridae</taxon>
        <taxon>Umbra</taxon>
    </lineage>
</organism>
<dbReference type="Proteomes" id="UP001557470">
    <property type="component" value="Unassembled WGS sequence"/>
</dbReference>
<evidence type="ECO:0000256" key="3">
    <source>
        <dbReference type="ARBA" id="ARBA00022481"/>
    </source>
</evidence>
<keyword evidence="7" id="KW-0342">GTP-binding</keyword>
<evidence type="ECO:0000256" key="8">
    <source>
        <dbReference type="ARBA" id="ARBA00023136"/>
    </source>
</evidence>
<evidence type="ECO:0000256" key="7">
    <source>
        <dbReference type="ARBA" id="ARBA00023134"/>
    </source>
</evidence>
<keyword evidence="6" id="KW-0333">Golgi apparatus</keyword>
<dbReference type="SMART" id="SM00175">
    <property type="entry name" value="RAB"/>
    <property type="match status" value="1"/>
</dbReference>
<evidence type="ECO:0000313" key="14">
    <source>
        <dbReference type="EMBL" id="KAL1007869.1"/>
    </source>
</evidence>
<evidence type="ECO:0000256" key="5">
    <source>
        <dbReference type="ARBA" id="ARBA00022741"/>
    </source>
</evidence>
<comment type="subcellular location">
    <subcellularLocation>
        <location evidence="1">Cytoplasmic vesicle</location>
        <location evidence="1">Phagosome membrane</location>
        <topology evidence="1">Lipid-anchor</topology>
        <orientation evidence="1">Cytoplasmic side</orientation>
    </subcellularLocation>
    <subcellularLocation>
        <location evidence="12">Golgi apparatus</location>
        <location evidence="12">trans-Golgi network membrane</location>
        <topology evidence="12">Lipid-anchor</topology>
    </subcellularLocation>
</comment>
<dbReference type="SMART" id="SM00176">
    <property type="entry name" value="RAN"/>
    <property type="match status" value="1"/>
</dbReference>
<keyword evidence="15" id="KW-1185">Reference proteome</keyword>
<evidence type="ECO:0000256" key="13">
    <source>
        <dbReference type="ARBA" id="ARBA00067841"/>
    </source>
</evidence>
<sequence>MSLLETDDNYDFVFKIVLVGDVGVGKTCVVQRFKTGNFMERQGNTIGVDFTMKTMDIQGKRVKLQIWDTAGQERFRTITQSYYRSTNGAVIVYDITKRGTFMAVSKWMEDVKKYGGANIVPLLIGNKSDLVNLREVSFEDAQNVAHQLEFLAALETSAKDASNVDEAFIKMATELILRHGGPMFKENVTDSFKLNSKDMGEERWGCGC</sequence>
<accession>A0ABD0XG81</accession>
<dbReference type="GO" id="GO:0005525">
    <property type="term" value="F:GTP binding"/>
    <property type="evidence" value="ECO:0007669"/>
    <property type="project" value="UniProtKB-KW"/>
</dbReference>
<dbReference type="Gene3D" id="3.40.50.300">
    <property type="entry name" value="P-loop containing nucleotide triphosphate hydrolases"/>
    <property type="match status" value="1"/>
</dbReference>
<dbReference type="InterPro" id="IPR001806">
    <property type="entry name" value="Small_GTPase"/>
</dbReference>
<evidence type="ECO:0000256" key="11">
    <source>
        <dbReference type="ARBA" id="ARBA00023329"/>
    </source>
</evidence>
<dbReference type="GO" id="GO:0030670">
    <property type="term" value="C:phagocytic vesicle membrane"/>
    <property type="evidence" value="ECO:0007669"/>
    <property type="project" value="UniProtKB-SubCell"/>
</dbReference>
<dbReference type="PROSITE" id="PS51420">
    <property type="entry name" value="RHO"/>
    <property type="match status" value="1"/>
</dbReference>
<dbReference type="EMBL" id="JAGEUA010000002">
    <property type="protein sequence ID" value="KAL1007869.1"/>
    <property type="molecule type" value="Genomic_DNA"/>
</dbReference>
<dbReference type="SMART" id="SM00174">
    <property type="entry name" value="RHO"/>
    <property type="match status" value="1"/>
</dbReference>
<dbReference type="AlphaFoldDB" id="A0ABD0XG81"/>
<evidence type="ECO:0000256" key="1">
    <source>
        <dbReference type="ARBA" id="ARBA00004616"/>
    </source>
</evidence>
<protein>
    <recommendedName>
        <fullName evidence="13">Ras-related protein Rab-43</fullName>
    </recommendedName>
</protein>
<dbReference type="SMART" id="SM00173">
    <property type="entry name" value="RAS"/>
    <property type="match status" value="1"/>
</dbReference>
<dbReference type="NCBIfam" id="TIGR00231">
    <property type="entry name" value="small_GTP"/>
    <property type="match status" value="1"/>
</dbReference>
<dbReference type="InterPro" id="IPR027417">
    <property type="entry name" value="P-loop_NTPase"/>
</dbReference>
<evidence type="ECO:0000256" key="4">
    <source>
        <dbReference type="ARBA" id="ARBA00022553"/>
    </source>
</evidence>
<dbReference type="SUPFAM" id="SSF52540">
    <property type="entry name" value="P-loop containing nucleoside triphosphate hydrolases"/>
    <property type="match status" value="1"/>
</dbReference>
<evidence type="ECO:0000256" key="2">
    <source>
        <dbReference type="ARBA" id="ARBA00006270"/>
    </source>
</evidence>
<comment type="similarity">
    <text evidence="2">Belongs to the small GTPase superfamily. Rab family.</text>
</comment>
<keyword evidence="3" id="KW-0488">Methylation</keyword>
<dbReference type="PROSITE" id="PS51421">
    <property type="entry name" value="RAS"/>
    <property type="match status" value="1"/>
</dbReference>
<name>A0ABD0XG81_UMBPY</name>
<keyword evidence="9" id="KW-0449">Lipoprotein</keyword>
<evidence type="ECO:0000256" key="9">
    <source>
        <dbReference type="ARBA" id="ARBA00023288"/>
    </source>
</evidence>
<comment type="caution">
    <text evidence="14">The sequence shown here is derived from an EMBL/GenBank/DDBJ whole genome shotgun (WGS) entry which is preliminary data.</text>
</comment>
<keyword evidence="10" id="KW-0636">Prenylation</keyword>
<dbReference type="FunFam" id="3.40.50.300:FF:000803">
    <property type="entry name" value="Ras-related protein Rab-43"/>
    <property type="match status" value="1"/>
</dbReference>
<evidence type="ECO:0000256" key="10">
    <source>
        <dbReference type="ARBA" id="ARBA00023289"/>
    </source>
</evidence>
<dbReference type="PANTHER" id="PTHR47979">
    <property type="entry name" value="DRAB11-RELATED"/>
    <property type="match status" value="1"/>
</dbReference>